<feature type="region of interest" description="Disordered" evidence="1">
    <location>
        <begin position="1"/>
        <end position="128"/>
    </location>
</feature>
<dbReference type="Proteomes" id="UP001148018">
    <property type="component" value="Unassembled WGS sequence"/>
</dbReference>
<protein>
    <submittedName>
        <fullName evidence="2">Uncharacterized protein</fullName>
    </submittedName>
</protein>
<evidence type="ECO:0000313" key="2">
    <source>
        <dbReference type="EMBL" id="KAJ3604132.1"/>
    </source>
</evidence>
<comment type="caution">
    <text evidence="2">The sequence shown here is derived from an EMBL/GenBank/DDBJ whole genome shotgun (WGS) entry which is preliminary data.</text>
</comment>
<feature type="compositionally biased region" description="Basic and acidic residues" evidence="1">
    <location>
        <begin position="11"/>
        <end position="35"/>
    </location>
</feature>
<feature type="compositionally biased region" description="Basic and acidic residues" evidence="1">
    <location>
        <begin position="64"/>
        <end position="75"/>
    </location>
</feature>
<gene>
    <name evidence="2" type="ORF">NHX12_028873</name>
</gene>
<feature type="compositionally biased region" description="Basic and acidic residues" evidence="1">
    <location>
        <begin position="82"/>
        <end position="116"/>
    </location>
</feature>
<organism evidence="2 3">
    <name type="scientific">Muraenolepis orangiensis</name>
    <name type="common">Patagonian moray cod</name>
    <dbReference type="NCBI Taxonomy" id="630683"/>
    <lineage>
        <taxon>Eukaryota</taxon>
        <taxon>Metazoa</taxon>
        <taxon>Chordata</taxon>
        <taxon>Craniata</taxon>
        <taxon>Vertebrata</taxon>
        <taxon>Euteleostomi</taxon>
        <taxon>Actinopterygii</taxon>
        <taxon>Neopterygii</taxon>
        <taxon>Teleostei</taxon>
        <taxon>Neoteleostei</taxon>
        <taxon>Acanthomorphata</taxon>
        <taxon>Zeiogadaria</taxon>
        <taxon>Gadariae</taxon>
        <taxon>Gadiformes</taxon>
        <taxon>Muraenolepidoidei</taxon>
        <taxon>Muraenolepididae</taxon>
        <taxon>Muraenolepis</taxon>
    </lineage>
</organism>
<reference evidence="2" key="1">
    <citation type="submission" date="2022-07" db="EMBL/GenBank/DDBJ databases">
        <title>Chromosome-level genome of Muraenolepis orangiensis.</title>
        <authorList>
            <person name="Kim J."/>
        </authorList>
    </citation>
    <scope>NUCLEOTIDE SEQUENCE</scope>
    <source>
        <strain evidence="2">KU_S4_2022</strain>
        <tissue evidence="2">Muscle</tissue>
    </source>
</reference>
<evidence type="ECO:0000313" key="3">
    <source>
        <dbReference type="Proteomes" id="UP001148018"/>
    </source>
</evidence>
<dbReference type="EMBL" id="JANIIK010000044">
    <property type="protein sequence ID" value="KAJ3604132.1"/>
    <property type="molecule type" value="Genomic_DNA"/>
</dbReference>
<name>A0A9Q0EA69_9TELE</name>
<sequence>MYFMNPTQETRGAREGERGGRERKRVEERGGGERRERRRERKIRGCKDRKETPPPQINLVAENVGERGNKWRSEGEGGGELGEERGREWRREGERRERRREEERGGERGRSGDAKTGRKTPPQINLVAKDKRTAADLVGRMFDASQEVVCC</sequence>
<evidence type="ECO:0000256" key="1">
    <source>
        <dbReference type="SAM" id="MobiDB-lite"/>
    </source>
</evidence>
<feature type="compositionally biased region" description="Polar residues" evidence="1">
    <location>
        <begin position="1"/>
        <end position="10"/>
    </location>
</feature>
<dbReference type="AlphaFoldDB" id="A0A9Q0EA69"/>
<keyword evidence="3" id="KW-1185">Reference proteome</keyword>
<proteinExistence type="predicted"/>
<feature type="compositionally biased region" description="Basic and acidic residues" evidence="1">
    <location>
        <begin position="43"/>
        <end position="52"/>
    </location>
</feature>
<accession>A0A9Q0EA69</accession>